<keyword evidence="7" id="KW-0206">Cytoskeleton</keyword>
<dbReference type="OrthoDB" id="10054259at2759"/>
<evidence type="ECO:0000256" key="3">
    <source>
        <dbReference type="ARBA" id="ARBA00022490"/>
    </source>
</evidence>
<dbReference type="CTD" id="38653"/>
<name>A0A6P3YFW3_DINQU</name>
<proteinExistence type="inferred from homology"/>
<dbReference type="RefSeq" id="XP_014489348.1">
    <property type="nucleotide sequence ID" value="XM_014633862.1"/>
</dbReference>
<reference evidence="13" key="1">
    <citation type="submission" date="2025-08" db="UniProtKB">
        <authorList>
            <consortium name="RefSeq"/>
        </authorList>
    </citation>
    <scope>IDENTIFICATION</scope>
</reference>
<dbReference type="InterPro" id="IPR048256">
    <property type="entry name" value="Tektin-like"/>
</dbReference>
<organism evidence="12 13">
    <name type="scientific">Dinoponera quadriceps</name>
    <name type="common">South American ant</name>
    <dbReference type="NCBI Taxonomy" id="609295"/>
    <lineage>
        <taxon>Eukaryota</taxon>
        <taxon>Metazoa</taxon>
        <taxon>Ecdysozoa</taxon>
        <taxon>Arthropoda</taxon>
        <taxon>Hexapoda</taxon>
        <taxon>Insecta</taxon>
        <taxon>Pterygota</taxon>
        <taxon>Neoptera</taxon>
        <taxon>Endopterygota</taxon>
        <taxon>Hymenoptera</taxon>
        <taxon>Apocrita</taxon>
        <taxon>Aculeata</taxon>
        <taxon>Formicoidea</taxon>
        <taxon>Formicidae</taxon>
        <taxon>Ponerinae</taxon>
        <taxon>Ponerini</taxon>
        <taxon>Dinoponera</taxon>
    </lineage>
</organism>
<keyword evidence="3" id="KW-0963">Cytoplasm</keyword>
<dbReference type="GO" id="GO:0060271">
    <property type="term" value="P:cilium assembly"/>
    <property type="evidence" value="ECO:0007669"/>
    <property type="project" value="UniProtKB-UniRule"/>
</dbReference>
<keyword evidence="5 11" id="KW-0175">Coiled coil</keyword>
<comment type="similarity">
    <text evidence="2 10">Belongs to the tektin family.</text>
</comment>
<dbReference type="PANTHER" id="PTHR19960">
    <property type="entry name" value="TEKTIN"/>
    <property type="match status" value="1"/>
</dbReference>
<dbReference type="AlphaFoldDB" id="A0A6P3YFW3"/>
<evidence type="ECO:0000256" key="6">
    <source>
        <dbReference type="ARBA" id="ARBA00023069"/>
    </source>
</evidence>
<dbReference type="InterPro" id="IPR000435">
    <property type="entry name" value="Tektins"/>
</dbReference>
<evidence type="ECO:0000256" key="4">
    <source>
        <dbReference type="ARBA" id="ARBA00022846"/>
    </source>
</evidence>
<accession>A0A6P3YFW3</accession>
<evidence type="ECO:0000313" key="12">
    <source>
        <dbReference type="Proteomes" id="UP000515204"/>
    </source>
</evidence>
<evidence type="ECO:0000256" key="11">
    <source>
        <dbReference type="SAM" id="Coils"/>
    </source>
</evidence>
<evidence type="ECO:0000256" key="5">
    <source>
        <dbReference type="ARBA" id="ARBA00023054"/>
    </source>
</evidence>
<dbReference type="KEGG" id="dqu:106752285"/>
<dbReference type="GO" id="GO:0005930">
    <property type="term" value="C:axoneme"/>
    <property type="evidence" value="ECO:0007669"/>
    <property type="project" value="UniProtKB-SubCell"/>
</dbReference>
<evidence type="ECO:0000256" key="7">
    <source>
        <dbReference type="ARBA" id="ARBA00023212"/>
    </source>
</evidence>
<dbReference type="GO" id="GO:0015630">
    <property type="term" value="C:microtubule cytoskeleton"/>
    <property type="evidence" value="ECO:0007669"/>
    <property type="project" value="UniProtKB-UniRule"/>
</dbReference>
<feature type="coiled-coil region" evidence="11">
    <location>
        <begin position="218"/>
        <end position="252"/>
    </location>
</feature>
<gene>
    <name evidence="13" type="primary">LOC106752285</name>
</gene>
<keyword evidence="8 10" id="KW-0966">Cell projection</keyword>
<evidence type="ECO:0000313" key="13">
    <source>
        <dbReference type="RefSeq" id="XP_014489348.1"/>
    </source>
</evidence>
<comment type="subcellular location">
    <subcellularLocation>
        <location evidence="10">Cytoplasm</location>
        <location evidence="10">Cytoskeleton</location>
        <location evidence="10">Cilium axoneme</location>
    </subcellularLocation>
    <subcellularLocation>
        <location evidence="1">Cytoplasm</location>
        <location evidence="1">Cytoskeleton</location>
        <location evidence="1">Flagellum axoneme</location>
    </subcellularLocation>
</comment>
<keyword evidence="4 10" id="KW-0282">Flagellum</keyword>
<dbReference type="PANTHER" id="PTHR19960:SF25">
    <property type="entry name" value="TEKTIN-1"/>
    <property type="match status" value="1"/>
</dbReference>
<dbReference type="GO" id="GO:0060294">
    <property type="term" value="P:cilium movement involved in cell motility"/>
    <property type="evidence" value="ECO:0007669"/>
    <property type="project" value="UniProtKB-UniRule"/>
</dbReference>
<dbReference type="GeneID" id="106752285"/>
<evidence type="ECO:0000256" key="1">
    <source>
        <dbReference type="ARBA" id="ARBA00004611"/>
    </source>
</evidence>
<protein>
    <recommendedName>
        <fullName evidence="10">Tektin</fullName>
    </recommendedName>
</protein>
<sequence>MCESVAGIVKSNKEETDHQLKEKLNDIEFRREELLRIRKDVVSEIDGLSIYRQRIMKTQMSVGRNSLAICQKCLNARERRLNIDLVRDDVERELLKEREMIKEAENLLGRVVGEICEKIRKLKATLYHIDNDQENKECNLQIDRRNVALKNTDFNLNTCQSILYPNKPVTIDEWEQQTNNNVIEANKEVNSSKQLRSYIDTIIKQTIDGLNEQKDATNKAFTHRNEQTQEAKKKLELRHSEVLKQIAAMTDNIAQIKNSISDKEGYIALVKERLGSRCQRPEAEVTRDLTEANLVKELYVLRNIVANLQQMLCEVRM</sequence>
<comment type="function">
    <text evidence="9">Microtubule inner protein (MIP) part of the dynein-decorated doublet microtubules (DMTs) in cilia and flagellar axoneme. Forms filamentous polymers in the walls of ciliary and flagellar microtubules.</text>
</comment>
<dbReference type="Proteomes" id="UP000515204">
    <property type="component" value="Unplaced"/>
</dbReference>
<evidence type="ECO:0000256" key="2">
    <source>
        <dbReference type="ARBA" id="ARBA00007209"/>
    </source>
</evidence>
<keyword evidence="6 10" id="KW-0969">Cilium</keyword>
<dbReference type="Pfam" id="PF03148">
    <property type="entry name" value="Tektin"/>
    <property type="match status" value="1"/>
</dbReference>
<evidence type="ECO:0000256" key="8">
    <source>
        <dbReference type="ARBA" id="ARBA00023273"/>
    </source>
</evidence>
<evidence type="ECO:0000256" key="9">
    <source>
        <dbReference type="ARBA" id="ARBA00045224"/>
    </source>
</evidence>
<keyword evidence="12" id="KW-1185">Reference proteome</keyword>
<dbReference type="GO" id="GO:0005634">
    <property type="term" value="C:nucleus"/>
    <property type="evidence" value="ECO:0007669"/>
    <property type="project" value="TreeGrafter"/>
</dbReference>
<evidence type="ECO:0000256" key="10">
    <source>
        <dbReference type="RuleBase" id="RU367040"/>
    </source>
</evidence>